<keyword evidence="2" id="KW-0472">Membrane</keyword>
<keyword evidence="2" id="KW-1133">Transmembrane helix</keyword>
<evidence type="ECO:0000313" key="4">
    <source>
        <dbReference type="EMBL" id="MCY6371321.1"/>
    </source>
</evidence>
<organism evidence="4 5">
    <name type="scientific">Clostridium ganghwense</name>
    <dbReference type="NCBI Taxonomy" id="312089"/>
    <lineage>
        <taxon>Bacteria</taxon>
        <taxon>Bacillati</taxon>
        <taxon>Bacillota</taxon>
        <taxon>Clostridia</taxon>
        <taxon>Eubacteriales</taxon>
        <taxon>Clostridiaceae</taxon>
        <taxon>Clostridium</taxon>
    </lineage>
</organism>
<sequence>MKLKESFTEIPYNIIQVTDETKIGITGANEKSSISMFILNILENIGRKVGIIDALDQDKVDKYNFDIGIFTNLTEKHLAKHKTIDIYKKNKIKLFKMCRLCIINADDPILHDIKKSANCDIVTYGIDSHADFTAKDIQYSSSGVTFNLDFCGTHRNIKLNTFDKFNVYNILAAIATCYILGFPLAVIIDGLVNIKIKL</sequence>
<gene>
    <name evidence="4" type="ORF">OXH55_11795</name>
</gene>
<evidence type="ECO:0000313" key="5">
    <source>
        <dbReference type="Proteomes" id="UP001079657"/>
    </source>
</evidence>
<dbReference type="PANTHER" id="PTHR23135:SF4">
    <property type="entry name" value="UDP-N-ACETYLMURAMOYL-L-ALANYL-D-GLUTAMATE--2,6-DIAMINOPIMELATE LIGASE MURE HOMOLOG, CHLOROPLASTIC"/>
    <property type="match status" value="1"/>
</dbReference>
<dbReference type="SUPFAM" id="SSF53623">
    <property type="entry name" value="MurD-like peptide ligases, catalytic domain"/>
    <property type="match status" value="1"/>
</dbReference>
<comment type="pathway">
    <text evidence="1">Cell wall biogenesis; peptidoglycan biosynthesis.</text>
</comment>
<dbReference type="EMBL" id="JAPQES010000004">
    <property type="protein sequence ID" value="MCY6371321.1"/>
    <property type="molecule type" value="Genomic_DNA"/>
</dbReference>
<dbReference type="Gene3D" id="3.40.1190.10">
    <property type="entry name" value="Mur-like, catalytic domain"/>
    <property type="match status" value="1"/>
</dbReference>
<dbReference type="PANTHER" id="PTHR23135">
    <property type="entry name" value="MUR LIGASE FAMILY MEMBER"/>
    <property type="match status" value="1"/>
</dbReference>
<keyword evidence="5" id="KW-1185">Reference proteome</keyword>
<dbReference type="InterPro" id="IPR036565">
    <property type="entry name" value="Mur-like_cat_sf"/>
</dbReference>
<feature type="domain" description="Mur ligase central" evidence="3">
    <location>
        <begin position="54"/>
        <end position="176"/>
    </location>
</feature>
<evidence type="ECO:0000259" key="3">
    <source>
        <dbReference type="Pfam" id="PF08245"/>
    </source>
</evidence>
<dbReference type="GO" id="GO:0016874">
    <property type="term" value="F:ligase activity"/>
    <property type="evidence" value="ECO:0007669"/>
    <property type="project" value="UniProtKB-KW"/>
</dbReference>
<evidence type="ECO:0000256" key="2">
    <source>
        <dbReference type="SAM" id="Phobius"/>
    </source>
</evidence>
<dbReference type="RefSeq" id="WP_268050188.1">
    <property type="nucleotide sequence ID" value="NZ_JAPQES010000004.1"/>
</dbReference>
<dbReference type="InterPro" id="IPR013221">
    <property type="entry name" value="Mur_ligase_cen"/>
</dbReference>
<keyword evidence="2" id="KW-0812">Transmembrane</keyword>
<feature type="transmembrane region" description="Helical" evidence="2">
    <location>
        <begin position="167"/>
        <end position="192"/>
    </location>
</feature>
<protein>
    <submittedName>
        <fullName evidence="4">Mur ligase family protein</fullName>
    </submittedName>
</protein>
<name>A0ABT4CT00_9CLOT</name>
<proteinExistence type="predicted"/>
<dbReference type="Pfam" id="PF08245">
    <property type="entry name" value="Mur_ligase_M"/>
    <property type="match status" value="1"/>
</dbReference>
<keyword evidence="4" id="KW-0436">Ligase</keyword>
<evidence type="ECO:0000256" key="1">
    <source>
        <dbReference type="ARBA" id="ARBA00004752"/>
    </source>
</evidence>
<comment type="caution">
    <text evidence="4">The sequence shown here is derived from an EMBL/GenBank/DDBJ whole genome shotgun (WGS) entry which is preliminary data.</text>
</comment>
<accession>A0ABT4CT00</accession>
<dbReference type="Proteomes" id="UP001079657">
    <property type="component" value="Unassembled WGS sequence"/>
</dbReference>
<reference evidence="4" key="1">
    <citation type="submission" date="2022-12" db="EMBL/GenBank/DDBJ databases">
        <authorList>
            <person name="Wang J."/>
        </authorList>
    </citation>
    <scope>NUCLEOTIDE SEQUENCE</scope>
    <source>
        <strain evidence="4">HY-42-06</strain>
    </source>
</reference>